<dbReference type="InterPro" id="IPR015421">
    <property type="entry name" value="PyrdxlP-dep_Trfase_major"/>
</dbReference>
<dbReference type="EMBL" id="AP028679">
    <property type="protein sequence ID" value="BEQ13458.1"/>
    <property type="molecule type" value="Genomic_DNA"/>
</dbReference>
<evidence type="ECO:0000313" key="13">
    <source>
        <dbReference type="EMBL" id="BEQ13458.1"/>
    </source>
</evidence>
<dbReference type="EC" id="2.8.1.7" evidence="4"/>
<keyword evidence="6" id="KW-0479">Metal-binding</keyword>
<reference evidence="14" key="1">
    <citation type="journal article" date="2023" name="Arch. Microbiol.">
        <title>Desulfoferula mesophilus gen. nov. sp. nov., a mesophilic sulfate-reducing bacterium isolated from a brackish lake sediment.</title>
        <authorList>
            <person name="Watanabe T."/>
            <person name="Yabe T."/>
            <person name="Tsuji J.M."/>
            <person name="Fukui M."/>
        </authorList>
    </citation>
    <scope>NUCLEOTIDE SEQUENCE [LARGE SCALE GENOMIC DNA]</scope>
    <source>
        <strain evidence="14">12FAK</strain>
    </source>
</reference>
<dbReference type="InterPro" id="IPR015424">
    <property type="entry name" value="PyrdxlP-dep_Trfase"/>
</dbReference>
<organism evidence="13 14">
    <name type="scientific">Desulfoferula mesophila</name>
    <dbReference type="NCBI Taxonomy" id="3058419"/>
    <lineage>
        <taxon>Bacteria</taxon>
        <taxon>Pseudomonadati</taxon>
        <taxon>Thermodesulfobacteriota</taxon>
        <taxon>Desulfarculia</taxon>
        <taxon>Desulfarculales</taxon>
        <taxon>Desulfarculaceae</taxon>
        <taxon>Desulfoferula</taxon>
    </lineage>
</organism>
<dbReference type="PIRSF" id="PIRSF005572">
    <property type="entry name" value="NifS"/>
    <property type="match status" value="1"/>
</dbReference>
<keyword evidence="9" id="KW-0411">Iron-sulfur</keyword>
<feature type="domain" description="Aminotransferase class V" evidence="12">
    <location>
        <begin position="5"/>
        <end position="364"/>
    </location>
</feature>
<evidence type="ECO:0000256" key="2">
    <source>
        <dbReference type="ARBA" id="ARBA00003120"/>
    </source>
</evidence>
<evidence type="ECO:0000256" key="6">
    <source>
        <dbReference type="ARBA" id="ARBA00022723"/>
    </source>
</evidence>
<dbReference type="FunFam" id="3.40.640.10:FF:000084">
    <property type="entry name" value="IscS-like cysteine desulfurase"/>
    <property type="match status" value="1"/>
</dbReference>
<dbReference type="GO" id="GO:0051536">
    <property type="term" value="F:iron-sulfur cluster binding"/>
    <property type="evidence" value="ECO:0007669"/>
    <property type="project" value="UniProtKB-KW"/>
</dbReference>
<dbReference type="Pfam" id="PF00266">
    <property type="entry name" value="Aminotran_5"/>
    <property type="match status" value="1"/>
</dbReference>
<dbReference type="GO" id="GO:0031071">
    <property type="term" value="F:cysteine desulfurase activity"/>
    <property type="evidence" value="ECO:0007669"/>
    <property type="project" value="UniProtKB-EC"/>
</dbReference>
<keyword evidence="5" id="KW-0808">Transferase</keyword>
<dbReference type="PROSITE" id="PS00595">
    <property type="entry name" value="AA_TRANSFER_CLASS_5"/>
    <property type="match status" value="1"/>
</dbReference>
<dbReference type="AlphaFoldDB" id="A0AAU9E8H9"/>
<evidence type="ECO:0000256" key="3">
    <source>
        <dbReference type="ARBA" id="ARBA00006490"/>
    </source>
</evidence>
<dbReference type="GO" id="GO:0046872">
    <property type="term" value="F:metal ion binding"/>
    <property type="evidence" value="ECO:0007669"/>
    <property type="project" value="UniProtKB-KW"/>
</dbReference>
<evidence type="ECO:0000256" key="8">
    <source>
        <dbReference type="ARBA" id="ARBA00023004"/>
    </source>
</evidence>
<dbReference type="PANTHER" id="PTHR11601:SF34">
    <property type="entry name" value="CYSTEINE DESULFURASE"/>
    <property type="match status" value="1"/>
</dbReference>
<proteinExistence type="inferred from homology"/>
<protein>
    <recommendedName>
        <fullName evidence="4">cysteine desulfurase</fullName>
        <ecNumber evidence="4">2.8.1.7</ecNumber>
    </recommendedName>
</protein>
<evidence type="ECO:0000256" key="10">
    <source>
        <dbReference type="ARBA" id="ARBA00050776"/>
    </source>
</evidence>
<gene>
    <name evidence="13" type="ORF">FAK_05240</name>
</gene>
<dbReference type="KEGG" id="dmp:FAK_05240"/>
<name>A0AAU9E8H9_9BACT</name>
<dbReference type="SUPFAM" id="SSF53383">
    <property type="entry name" value="PLP-dependent transferases"/>
    <property type="match status" value="1"/>
</dbReference>
<evidence type="ECO:0000256" key="5">
    <source>
        <dbReference type="ARBA" id="ARBA00022679"/>
    </source>
</evidence>
<evidence type="ECO:0000313" key="14">
    <source>
        <dbReference type="Proteomes" id="UP001366166"/>
    </source>
</evidence>
<evidence type="ECO:0000256" key="11">
    <source>
        <dbReference type="RuleBase" id="RU004504"/>
    </source>
</evidence>
<evidence type="ECO:0000256" key="1">
    <source>
        <dbReference type="ARBA" id="ARBA00001933"/>
    </source>
</evidence>
<keyword evidence="7" id="KW-0663">Pyridoxal phosphate</keyword>
<dbReference type="InterPro" id="IPR020578">
    <property type="entry name" value="Aminotrans_V_PyrdxlP_BS"/>
</dbReference>
<dbReference type="InterPro" id="IPR015422">
    <property type="entry name" value="PyrdxlP-dep_Trfase_small"/>
</dbReference>
<sequence length="376" mass="39485">MRPLYFDYNATTPILPRVYEAMRPYLTEHFGNPGSGHLWGLKAKRGAELAREQVAGLINCAPGEVYFTSCATESDNWALLGLGLARPGAHVVISAIEHPAIVECAAYLERCGARVSRVGVDEQGLVDPAAVRAACASGADLISVMLANNETGALQPVAEIAAWARKQGIPVHSDAAQAVGKVPVDVAALGVDLLTIAGHKLYAPKGVGALYVRQGLELAPLLWGGGQERGRRSGTENVPYMVALGEACALAAEDLPGEMARQRELGRVFLEGLGALDVDWRLYSERAPRLPGTAAVGFKGLNAGDIISGLVVLDVGVSAGAACHGDTTVVSHVLAAMGVPLEYAQGTIRFSWGRPTSQDDVRELVRRLGQALGALA</sequence>
<dbReference type="Proteomes" id="UP001366166">
    <property type="component" value="Chromosome"/>
</dbReference>
<evidence type="ECO:0000256" key="9">
    <source>
        <dbReference type="ARBA" id="ARBA00023014"/>
    </source>
</evidence>
<dbReference type="InterPro" id="IPR000192">
    <property type="entry name" value="Aminotrans_V_dom"/>
</dbReference>
<comment type="cofactor">
    <cofactor evidence="1 11">
        <name>pyridoxal 5'-phosphate</name>
        <dbReference type="ChEBI" id="CHEBI:597326"/>
    </cofactor>
</comment>
<comment type="function">
    <text evidence="2">Catalyzes the removal of elemental sulfur atoms from cysteine to produce alanine. Seems to participate in the biosynthesis of the nitrogenase metalloclusters by providing the inorganic sulfur required for the Fe-S core formation.</text>
</comment>
<dbReference type="RefSeq" id="WP_338605158.1">
    <property type="nucleotide sequence ID" value="NZ_AP028679.1"/>
</dbReference>
<evidence type="ECO:0000259" key="12">
    <source>
        <dbReference type="Pfam" id="PF00266"/>
    </source>
</evidence>
<dbReference type="Gene3D" id="3.90.1150.10">
    <property type="entry name" value="Aspartate Aminotransferase, domain 1"/>
    <property type="match status" value="1"/>
</dbReference>
<dbReference type="PANTHER" id="PTHR11601">
    <property type="entry name" value="CYSTEINE DESULFURYLASE FAMILY MEMBER"/>
    <property type="match status" value="1"/>
</dbReference>
<keyword evidence="8" id="KW-0408">Iron</keyword>
<evidence type="ECO:0000256" key="7">
    <source>
        <dbReference type="ARBA" id="ARBA00022898"/>
    </source>
</evidence>
<dbReference type="Gene3D" id="3.40.640.10">
    <property type="entry name" value="Type I PLP-dependent aspartate aminotransferase-like (Major domain)"/>
    <property type="match status" value="1"/>
</dbReference>
<keyword evidence="14" id="KW-1185">Reference proteome</keyword>
<accession>A0AAU9E8H9</accession>
<dbReference type="InterPro" id="IPR016454">
    <property type="entry name" value="Cysteine_dSase"/>
</dbReference>
<comment type="catalytic activity">
    <reaction evidence="10">
        <text>(sulfur carrier)-H + L-cysteine = (sulfur carrier)-SH + L-alanine</text>
        <dbReference type="Rhea" id="RHEA:43892"/>
        <dbReference type="Rhea" id="RHEA-COMP:14737"/>
        <dbReference type="Rhea" id="RHEA-COMP:14739"/>
        <dbReference type="ChEBI" id="CHEBI:29917"/>
        <dbReference type="ChEBI" id="CHEBI:35235"/>
        <dbReference type="ChEBI" id="CHEBI:57972"/>
        <dbReference type="ChEBI" id="CHEBI:64428"/>
        <dbReference type="EC" id="2.8.1.7"/>
    </reaction>
</comment>
<comment type="similarity">
    <text evidence="3">Belongs to the class-V pyridoxal-phosphate-dependent aminotransferase family. NifS/IscS subfamily.</text>
</comment>
<evidence type="ECO:0000256" key="4">
    <source>
        <dbReference type="ARBA" id="ARBA00012239"/>
    </source>
</evidence>